<dbReference type="AlphaFoldDB" id="A0AAI9AH97"/>
<dbReference type="PROSITE" id="PS50109">
    <property type="entry name" value="HIS_KIN"/>
    <property type="match status" value="1"/>
</dbReference>
<evidence type="ECO:0000256" key="10">
    <source>
        <dbReference type="ARBA" id="ARBA00022840"/>
    </source>
</evidence>
<evidence type="ECO:0000259" key="15">
    <source>
        <dbReference type="PROSITE" id="PS50109"/>
    </source>
</evidence>
<evidence type="ECO:0000256" key="2">
    <source>
        <dbReference type="ARBA" id="ARBA00004651"/>
    </source>
</evidence>
<dbReference type="EMBL" id="ABCJ01000004">
    <property type="protein sequence ID" value="EDM23596.1"/>
    <property type="molecule type" value="Genomic_DNA"/>
</dbReference>
<dbReference type="Pfam" id="PF00512">
    <property type="entry name" value="HisKA"/>
    <property type="match status" value="1"/>
</dbReference>
<dbReference type="Pfam" id="PF02518">
    <property type="entry name" value="HATPase_c"/>
    <property type="match status" value="1"/>
</dbReference>
<keyword evidence="7 14" id="KW-0812">Transmembrane</keyword>
<dbReference type="Gene3D" id="3.30.565.10">
    <property type="entry name" value="Histidine kinase-like ATPase, C-terminal domain"/>
    <property type="match status" value="1"/>
</dbReference>
<evidence type="ECO:0000256" key="3">
    <source>
        <dbReference type="ARBA" id="ARBA00012438"/>
    </source>
</evidence>
<evidence type="ECO:0000256" key="8">
    <source>
        <dbReference type="ARBA" id="ARBA00022741"/>
    </source>
</evidence>
<keyword evidence="5" id="KW-0597">Phosphoprotein</keyword>
<evidence type="ECO:0000256" key="6">
    <source>
        <dbReference type="ARBA" id="ARBA00022679"/>
    </source>
</evidence>
<dbReference type="CDD" id="cd00082">
    <property type="entry name" value="HisKA"/>
    <property type="match status" value="1"/>
</dbReference>
<dbReference type="InterPro" id="IPR036890">
    <property type="entry name" value="HATPase_C_sf"/>
</dbReference>
<evidence type="ECO:0000256" key="4">
    <source>
        <dbReference type="ARBA" id="ARBA00022475"/>
    </source>
</evidence>
<organism evidence="16 17">
    <name type="scientific">Caminibacter mediatlanticus TB-2</name>
    <dbReference type="NCBI Taxonomy" id="391592"/>
    <lineage>
        <taxon>Bacteria</taxon>
        <taxon>Pseudomonadati</taxon>
        <taxon>Campylobacterota</taxon>
        <taxon>Epsilonproteobacteria</taxon>
        <taxon>Nautiliales</taxon>
        <taxon>Nautiliaceae</taxon>
        <taxon>Caminibacter</taxon>
    </lineage>
</organism>
<sequence>MLAEKKALIRFLIIYILSTIILIGIGEYFYYKISKEHIIELQINKAKNDLLIKMQGKRLIEIPDVTIFRNRIKIKGELPYQKEEYKIKDNKIYYKRTEMRRVGKIEIINAIPFDEKPLRNLQKNLIIFNIFVLIFIFITSFLLGKVFLSPLKERIDDLEEFIRDTTHEINTPISIIKSNIEMLELKGFNYKECERIKSAAIRINQIFENLKHLYLQNKKIKSQINIKKTLKERLNYFESEINKKNLEIIKNLDDITINIAKEDLIRIIDNLLINAIKYSPSNSKIYITLNEKYLEIKNEGDIKNPKIITQKFVREKDGGFGLGLYIVDKACKENNLKFSITSSNNIVTTQVYF</sequence>
<dbReference type="PANTHER" id="PTHR45528">
    <property type="entry name" value="SENSOR HISTIDINE KINASE CPXA"/>
    <property type="match status" value="1"/>
</dbReference>
<keyword evidence="8" id="KW-0547">Nucleotide-binding</keyword>
<dbReference type="SMART" id="SM00388">
    <property type="entry name" value="HisKA"/>
    <property type="match status" value="1"/>
</dbReference>
<dbReference type="GO" id="GO:0000155">
    <property type="term" value="F:phosphorelay sensor kinase activity"/>
    <property type="evidence" value="ECO:0007669"/>
    <property type="project" value="InterPro"/>
</dbReference>
<dbReference type="SMART" id="SM00387">
    <property type="entry name" value="HATPase_c"/>
    <property type="match status" value="1"/>
</dbReference>
<dbReference type="SUPFAM" id="SSF47384">
    <property type="entry name" value="Homodimeric domain of signal transducing histidine kinase"/>
    <property type="match status" value="1"/>
</dbReference>
<evidence type="ECO:0000256" key="9">
    <source>
        <dbReference type="ARBA" id="ARBA00022777"/>
    </source>
</evidence>
<comment type="catalytic activity">
    <reaction evidence="1">
        <text>ATP + protein L-histidine = ADP + protein N-phospho-L-histidine.</text>
        <dbReference type="EC" id="2.7.13.3"/>
    </reaction>
</comment>
<dbReference type="InterPro" id="IPR005467">
    <property type="entry name" value="His_kinase_dom"/>
</dbReference>
<comment type="caution">
    <text evidence="16">The sequence shown here is derived from an EMBL/GenBank/DDBJ whole genome shotgun (WGS) entry which is preliminary data.</text>
</comment>
<feature type="transmembrane region" description="Helical" evidence="14">
    <location>
        <begin position="126"/>
        <end position="148"/>
    </location>
</feature>
<dbReference type="InterPro" id="IPR036097">
    <property type="entry name" value="HisK_dim/P_sf"/>
</dbReference>
<evidence type="ECO:0000256" key="1">
    <source>
        <dbReference type="ARBA" id="ARBA00000085"/>
    </source>
</evidence>
<dbReference type="GO" id="GO:0005886">
    <property type="term" value="C:plasma membrane"/>
    <property type="evidence" value="ECO:0007669"/>
    <property type="project" value="UniProtKB-SubCell"/>
</dbReference>
<feature type="transmembrane region" description="Helical" evidence="14">
    <location>
        <begin position="12"/>
        <end position="31"/>
    </location>
</feature>
<keyword evidence="6" id="KW-0808">Transferase</keyword>
<keyword evidence="10" id="KW-0067">ATP-binding</keyword>
<gene>
    <name evidence="16" type="ORF">CMTB2_04907</name>
</gene>
<name>A0AAI9AH97_9BACT</name>
<keyword evidence="13 14" id="KW-0472">Membrane</keyword>
<dbReference type="PANTHER" id="PTHR45528:SF1">
    <property type="entry name" value="SENSOR HISTIDINE KINASE CPXA"/>
    <property type="match status" value="1"/>
</dbReference>
<feature type="domain" description="Histidine kinase" evidence="15">
    <location>
        <begin position="164"/>
        <end position="353"/>
    </location>
</feature>
<evidence type="ECO:0000256" key="5">
    <source>
        <dbReference type="ARBA" id="ARBA00022553"/>
    </source>
</evidence>
<evidence type="ECO:0000256" key="13">
    <source>
        <dbReference type="ARBA" id="ARBA00023136"/>
    </source>
</evidence>
<proteinExistence type="predicted"/>
<dbReference type="Gene3D" id="1.10.287.130">
    <property type="match status" value="1"/>
</dbReference>
<evidence type="ECO:0000256" key="12">
    <source>
        <dbReference type="ARBA" id="ARBA00023012"/>
    </source>
</evidence>
<accession>A0AAI9AH97</accession>
<dbReference type="Proteomes" id="UP000003288">
    <property type="component" value="Unassembled WGS sequence"/>
</dbReference>
<evidence type="ECO:0000313" key="16">
    <source>
        <dbReference type="EMBL" id="EDM23596.1"/>
    </source>
</evidence>
<keyword evidence="11 14" id="KW-1133">Transmembrane helix</keyword>
<protein>
    <recommendedName>
        <fullName evidence="3">histidine kinase</fullName>
        <ecNumber evidence="3">2.7.13.3</ecNumber>
    </recommendedName>
</protein>
<keyword evidence="4" id="KW-1003">Cell membrane</keyword>
<dbReference type="InterPro" id="IPR003661">
    <property type="entry name" value="HisK_dim/P_dom"/>
</dbReference>
<dbReference type="GO" id="GO:0005524">
    <property type="term" value="F:ATP binding"/>
    <property type="evidence" value="ECO:0007669"/>
    <property type="project" value="UniProtKB-KW"/>
</dbReference>
<evidence type="ECO:0000256" key="11">
    <source>
        <dbReference type="ARBA" id="ARBA00022989"/>
    </source>
</evidence>
<comment type="subcellular location">
    <subcellularLocation>
        <location evidence="2">Cell membrane</location>
        <topology evidence="2">Multi-pass membrane protein</topology>
    </subcellularLocation>
</comment>
<dbReference type="RefSeq" id="WP_007474476.1">
    <property type="nucleotide sequence ID" value="NZ_ABCJ01000004.1"/>
</dbReference>
<dbReference type="EC" id="2.7.13.3" evidence="3"/>
<dbReference type="InterPro" id="IPR050398">
    <property type="entry name" value="HssS/ArlS-like"/>
</dbReference>
<evidence type="ECO:0000313" key="17">
    <source>
        <dbReference type="Proteomes" id="UP000003288"/>
    </source>
</evidence>
<keyword evidence="9 16" id="KW-0418">Kinase</keyword>
<dbReference type="SUPFAM" id="SSF55874">
    <property type="entry name" value="ATPase domain of HSP90 chaperone/DNA topoisomerase II/histidine kinase"/>
    <property type="match status" value="1"/>
</dbReference>
<keyword evidence="12" id="KW-0902">Two-component regulatory system</keyword>
<reference evidence="16 17" key="1">
    <citation type="journal article" date="2011" name="Stand. Genomic Sci.">
        <title>Draft genome sequence of Caminibacter mediatlanticus strain TB-2, an epsilonproteobacterium isolated from a deep-sea hydrothermal vent.</title>
        <authorList>
            <person name="Giovannelli D."/>
            <person name="Ferriera S."/>
            <person name="Johnson J."/>
            <person name="Kravitz S."/>
            <person name="Perez-Rodriguez I."/>
            <person name="Ricci J."/>
            <person name="O'Brien C."/>
            <person name="Voordeckers J.W."/>
            <person name="Bini E."/>
            <person name="Vetriani C."/>
        </authorList>
    </citation>
    <scope>NUCLEOTIDE SEQUENCE [LARGE SCALE GENOMIC DNA]</scope>
    <source>
        <strain evidence="16 17">TB-2</strain>
    </source>
</reference>
<dbReference type="InterPro" id="IPR003594">
    <property type="entry name" value="HATPase_dom"/>
</dbReference>
<evidence type="ECO:0000256" key="7">
    <source>
        <dbReference type="ARBA" id="ARBA00022692"/>
    </source>
</evidence>
<evidence type="ECO:0000256" key="14">
    <source>
        <dbReference type="SAM" id="Phobius"/>
    </source>
</evidence>